<reference evidence="2 3" key="1">
    <citation type="submission" date="2019-06" db="EMBL/GenBank/DDBJ databases">
        <title>Sulfurimonas gotlandica sp. nov., a chemoautotrophic and psychrotolerant epsilonproteobacterium isolated from a pelagic redoxcline, and an emended description of the genus Sulfurimonas.</title>
        <authorList>
            <person name="Wang S."/>
            <person name="Jiang L."/>
            <person name="Shao Z."/>
        </authorList>
    </citation>
    <scope>NUCLEOTIDE SEQUENCE [LARGE SCALE GENOMIC DNA]</scope>
    <source>
        <strain evidence="2 3">S2-6</strain>
    </source>
</reference>
<gene>
    <name evidence="2" type="ORF">FJR45_03450</name>
</gene>
<dbReference type="RefSeq" id="WP_193151367.1">
    <property type="nucleotide sequence ID" value="NZ_CP041235.1"/>
</dbReference>
<organism evidence="2 3">
    <name type="scientific">Sulfurimonas sediminis</name>
    <dbReference type="NCBI Taxonomy" id="2590020"/>
    <lineage>
        <taxon>Bacteria</taxon>
        <taxon>Pseudomonadati</taxon>
        <taxon>Campylobacterota</taxon>
        <taxon>Epsilonproteobacteria</taxon>
        <taxon>Campylobacterales</taxon>
        <taxon>Sulfurimonadaceae</taxon>
        <taxon>Sulfurimonas</taxon>
    </lineage>
</organism>
<dbReference type="NCBIfam" id="TIGR00229">
    <property type="entry name" value="sensory_box"/>
    <property type="match status" value="1"/>
</dbReference>
<dbReference type="InterPro" id="IPR013655">
    <property type="entry name" value="PAS_fold_3"/>
</dbReference>
<dbReference type="KEGG" id="ssei:FJR45_03450"/>
<dbReference type="PROSITE" id="PS50112">
    <property type="entry name" value="PAS"/>
    <property type="match status" value="1"/>
</dbReference>
<evidence type="ECO:0000259" key="1">
    <source>
        <dbReference type="PROSITE" id="PS50112"/>
    </source>
</evidence>
<dbReference type="AlphaFoldDB" id="A0A7M1B2X2"/>
<evidence type="ECO:0000313" key="3">
    <source>
        <dbReference type="Proteomes" id="UP000593719"/>
    </source>
</evidence>
<name>A0A7M1B2X2_9BACT</name>
<dbReference type="InterPro" id="IPR035965">
    <property type="entry name" value="PAS-like_dom_sf"/>
</dbReference>
<proteinExistence type="predicted"/>
<dbReference type="InterPro" id="IPR000014">
    <property type="entry name" value="PAS"/>
</dbReference>
<feature type="domain" description="PAS" evidence="1">
    <location>
        <begin position="17"/>
        <end position="68"/>
    </location>
</feature>
<dbReference type="Pfam" id="PF08447">
    <property type="entry name" value="PAS_3"/>
    <property type="match status" value="1"/>
</dbReference>
<dbReference type="Proteomes" id="UP000593719">
    <property type="component" value="Chromosome"/>
</dbReference>
<dbReference type="SUPFAM" id="SSF55785">
    <property type="entry name" value="PYP-like sensor domain (PAS domain)"/>
    <property type="match status" value="1"/>
</dbReference>
<dbReference type="Gene3D" id="3.30.450.20">
    <property type="entry name" value="PAS domain"/>
    <property type="match status" value="1"/>
</dbReference>
<evidence type="ECO:0000313" key="2">
    <source>
        <dbReference type="EMBL" id="QOP43058.1"/>
    </source>
</evidence>
<protein>
    <submittedName>
        <fullName evidence="2">PAS domain-containing protein</fullName>
    </submittedName>
</protein>
<sequence length="133" mass="15604">MAEIYLDTKAFLVSETDTKGIIRFANDEFCHYAGYSVDELVGKPHNIVRHPDMPRAAFKDLWDTIKNGKRWRGFVKNKAKNGDYYWVFATVYPFTSCDGQPGYISCRRTVSEMEKEKYEKVYKEMRAKERHNG</sequence>
<accession>A0A7M1B2X2</accession>
<keyword evidence="3" id="KW-1185">Reference proteome</keyword>
<dbReference type="EMBL" id="CP041235">
    <property type="protein sequence ID" value="QOP43058.1"/>
    <property type="molecule type" value="Genomic_DNA"/>
</dbReference>
<dbReference type="CDD" id="cd00130">
    <property type="entry name" value="PAS"/>
    <property type="match status" value="1"/>
</dbReference>